<feature type="transmembrane region" description="Helical" evidence="1">
    <location>
        <begin position="50"/>
        <end position="77"/>
    </location>
</feature>
<dbReference type="AlphaFoldDB" id="A0A146LWS0"/>
<evidence type="ECO:0000313" key="2">
    <source>
        <dbReference type="EMBL" id="JAQ11126.1"/>
    </source>
</evidence>
<name>A0A146LWS0_LYGHE</name>
<protein>
    <submittedName>
        <fullName evidence="2">Uncharacterized protein</fullName>
    </submittedName>
</protein>
<keyword evidence="1" id="KW-0812">Transmembrane</keyword>
<feature type="non-terminal residue" evidence="2">
    <location>
        <position position="125"/>
    </location>
</feature>
<feature type="transmembrane region" description="Helical" evidence="1">
    <location>
        <begin position="6"/>
        <end position="29"/>
    </location>
</feature>
<feature type="transmembrane region" description="Helical" evidence="1">
    <location>
        <begin position="97"/>
        <end position="119"/>
    </location>
</feature>
<keyword evidence="1" id="KW-1133">Transmembrane helix</keyword>
<reference evidence="2" key="1">
    <citation type="journal article" date="2016" name="Gigascience">
        <title>De novo construction of an expanded transcriptome assembly for the western tarnished plant bug, Lygus hesperus.</title>
        <authorList>
            <person name="Tassone E.E."/>
            <person name="Geib S.M."/>
            <person name="Hall B."/>
            <person name="Fabrick J.A."/>
            <person name="Brent C.S."/>
            <person name="Hull J.J."/>
        </authorList>
    </citation>
    <scope>NUCLEOTIDE SEQUENCE</scope>
</reference>
<dbReference type="EMBL" id="GDHC01007503">
    <property type="protein sequence ID" value="JAQ11126.1"/>
    <property type="molecule type" value="Transcribed_RNA"/>
</dbReference>
<proteinExistence type="predicted"/>
<sequence>MRRRVVSVSPLSSSITFIGFYLAVCCAFTRTEAYLVSRKRRQRGRAISSIAVILAVVMVVVMIAITTSTTLRVHLVLPICAINFGKGKEETVCTITVVKGIIVAIGLAMHSNVFVCVCLHNKVQK</sequence>
<gene>
    <name evidence="2" type="ORF">g.96906</name>
</gene>
<evidence type="ECO:0000256" key="1">
    <source>
        <dbReference type="SAM" id="Phobius"/>
    </source>
</evidence>
<keyword evidence="1" id="KW-0472">Membrane</keyword>
<organism evidence="2">
    <name type="scientific">Lygus hesperus</name>
    <name type="common">Western plant bug</name>
    <dbReference type="NCBI Taxonomy" id="30085"/>
    <lineage>
        <taxon>Eukaryota</taxon>
        <taxon>Metazoa</taxon>
        <taxon>Ecdysozoa</taxon>
        <taxon>Arthropoda</taxon>
        <taxon>Hexapoda</taxon>
        <taxon>Insecta</taxon>
        <taxon>Pterygota</taxon>
        <taxon>Neoptera</taxon>
        <taxon>Paraneoptera</taxon>
        <taxon>Hemiptera</taxon>
        <taxon>Heteroptera</taxon>
        <taxon>Panheteroptera</taxon>
        <taxon>Cimicomorpha</taxon>
        <taxon>Miridae</taxon>
        <taxon>Mirini</taxon>
        <taxon>Lygus</taxon>
    </lineage>
</organism>
<accession>A0A146LWS0</accession>